<sequence length="330" mass="34950">MKSATLITWLLLCPATGWAFEPRFETPGQLLGEEFAQQSVLSLAIEPADKATVPTIPVAGTLRKRSWRFSSGFPGTGRVNSDLAAQLLDEGYELILSCDATACGGFDFRFGIDVLLPPNMFVDLSDYFYLSAHRETDAGPEAVAVLVSRTAQAGMVQVFDIRPDSAAAPVPTKSPKANPQPQVKPEPETTTSTLTPVVSTTPETATDVATTLAQSGHVVLSDLSFETGASKLTNGDVASLAALADFLKDDPNRRIALVGHTDSKGSLATNTSLSQKRAAAVRAQLINQHGVRKSQIEARGAGYLAPIATNLTEAGRTLNRRVEAVLLSGS</sequence>
<evidence type="ECO:0000313" key="9">
    <source>
        <dbReference type="Proteomes" id="UP001157961"/>
    </source>
</evidence>
<dbReference type="InterPro" id="IPR036737">
    <property type="entry name" value="OmpA-like_sf"/>
</dbReference>
<dbReference type="PANTHER" id="PTHR30329:SF21">
    <property type="entry name" value="LIPOPROTEIN YIAD-RELATED"/>
    <property type="match status" value="1"/>
</dbReference>
<evidence type="ECO:0000256" key="3">
    <source>
        <dbReference type="ARBA" id="ARBA00023237"/>
    </source>
</evidence>
<evidence type="ECO:0000256" key="2">
    <source>
        <dbReference type="ARBA" id="ARBA00023136"/>
    </source>
</evidence>
<name>A0ABY1N5N1_9RHOB</name>
<comment type="caution">
    <text evidence="8">The sequence shown here is derived from an EMBL/GenBank/DDBJ whole genome shotgun (WGS) entry which is preliminary data.</text>
</comment>
<protein>
    <submittedName>
        <fullName evidence="8">OmpA-OmpF porin, OOP family</fullName>
    </submittedName>
</protein>
<comment type="subcellular location">
    <subcellularLocation>
        <location evidence="1">Cell outer membrane</location>
    </subcellularLocation>
</comment>
<feature type="chain" id="PRO_5047428592" evidence="6">
    <location>
        <begin position="20"/>
        <end position="330"/>
    </location>
</feature>
<dbReference type="CDD" id="cd07185">
    <property type="entry name" value="OmpA_C-like"/>
    <property type="match status" value="1"/>
</dbReference>
<dbReference type="PRINTS" id="PR01021">
    <property type="entry name" value="OMPADOMAIN"/>
</dbReference>
<reference evidence="8 9" key="1">
    <citation type="submission" date="2017-05" db="EMBL/GenBank/DDBJ databases">
        <authorList>
            <person name="Varghese N."/>
            <person name="Submissions S."/>
        </authorList>
    </citation>
    <scope>NUCLEOTIDE SEQUENCE [LARGE SCALE GENOMIC DNA]</scope>
    <source>
        <strain evidence="8 9">DSM 29734</strain>
    </source>
</reference>
<feature type="domain" description="OmpA-like" evidence="7">
    <location>
        <begin position="212"/>
        <end position="330"/>
    </location>
</feature>
<keyword evidence="6" id="KW-0732">Signal</keyword>
<dbReference type="InterPro" id="IPR050330">
    <property type="entry name" value="Bact_OuterMem_StrucFunc"/>
</dbReference>
<gene>
    <name evidence="8" type="ORF">SAMN06265373_10151</name>
</gene>
<dbReference type="Gene3D" id="3.30.1330.60">
    <property type="entry name" value="OmpA-like domain"/>
    <property type="match status" value="1"/>
</dbReference>
<evidence type="ECO:0000256" key="6">
    <source>
        <dbReference type="SAM" id="SignalP"/>
    </source>
</evidence>
<organism evidence="8 9">
    <name type="scientific">Shimia sagamensis</name>
    <dbReference type="NCBI Taxonomy" id="1566352"/>
    <lineage>
        <taxon>Bacteria</taxon>
        <taxon>Pseudomonadati</taxon>
        <taxon>Pseudomonadota</taxon>
        <taxon>Alphaproteobacteria</taxon>
        <taxon>Rhodobacterales</taxon>
        <taxon>Roseobacteraceae</taxon>
    </lineage>
</organism>
<evidence type="ECO:0000259" key="7">
    <source>
        <dbReference type="PROSITE" id="PS51123"/>
    </source>
</evidence>
<feature type="region of interest" description="Disordered" evidence="5">
    <location>
        <begin position="167"/>
        <end position="195"/>
    </location>
</feature>
<dbReference type="InterPro" id="IPR006665">
    <property type="entry name" value="OmpA-like"/>
</dbReference>
<keyword evidence="9" id="KW-1185">Reference proteome</keyword>
<dbReference type="Pfam" id="PF00691">
    <property type="entry name" value="OmpA"/>
    <property type="match status" value="1"/>
</dbReference>
<proteinExistence type="predicted"/>
<dbReference type="InterPro" id="IPR006664">
    <property type="entry name" value="OMP_bac"/>
</dbReference>
<dbReference type="PANTHER" id="PTHR30329">
    <property type="entry name" value="STATOR ELEMENT OF FLAGELLAR MOTOR COMPLEX"/>
    <property type="match status" value="1"/>
</dbReference>
<dbReference type="RefSeq" id="WP_283423942.1">
    <property type="nucleotide sequence ID" value="NZ_FXTY01000001.1"/>
</dbReference>
<evidence type="ECO:0000256" key="4">
    <source>
        <dbReference type="PROSITE-ProRule" id="PRU00473"/>
    </source>
</evidence>
<dbReference type="PROSITE" id="PS51123">
    <property type="entry name" value="OMPA_2"/>
    <property type="match status" value="1"/>
</dbReference>
<dbReference type="SUPFAM" id="SSF103088">
    <property type="entry name" value="OmpA-like"/>
    <property type="match status" value="1"/>
</dbReference>
<accession>A0ABY1N5N1</accession>
<evidence type="ECO:0000313" key="8">
    <source>
        <dbReference type="EMBL" id="SMP00831.1"/>
    </source>
</evidence>
<evidence type="ECO:0000256" key="5">
    <source>
        <dbReference type="SAM" id="MobiDB-lite"/>
    </source>
</evidence>
<feature type="signal peptide" evidence="6">
    <location>
        <begin position="1"/>
        <end position="19"/>
    </location>
</feature>
<dbReference type="EMBL" id="FXTY01000001">
    <property type="protein sequence ID" value="SMP00831.1"/>
    <property type="molecule type" value="Genomic_DNA"/>
</dbReference>
<dbReference type="Proteomes" id="UP001157961">
    <property type="component" value="Unassembled WGS sequence"/>
</dbReference>
<keyword evidence="3" id="KW-0998">Cell outer membrane</keyword>
<evidence type="ECO:0000256" key="1">
    <source>
        <dbReference type="ARBA" id="ARBA00004442"/>
    </source>
</evidence>
<keyword evidence="2 4" id="KW-0472">Membrane</keyword>